<dbReference type="AlphaFoldDB" id="A0A1M5SM41"/>
<dbReference type="InterPro" id="IPR045922">
    <property type="entry name" value="DUF6341"/>
</dbReference>
<dbReference type="STRING" id="1195760.SAMN05444281_0390"/>
<keyword evidence="1" id="KW-0472">Membrane</keyword>
<evidence type="ECO:0000256" key="1">
    <source>
        <dbReference type="SAM" id="Phobius"/>
    </source>
</evidence>
<evidence type="ECO:0008006" key="4">
    <source>
        <dbReference type="Google" id="ProtNLM"/>
    </source>
</evidence>
<accession>A0A1M5SM41</accession>
<sequence length="69" mass="8054">MIALNIFHAIDDLFTKGLFLPFKALRFSGSWWGSNAINFVFVIVALVYFAYWMKESKKFKDTDTEDLPK</sequence>
<keyword evidence="1" id="KW-0812">Transmembrane</keyword>
<dbReference type="EMBL" id="FQXQ01000001">
    <property type="protein sequence ID" value="SHH39599.1"/>
    <property type="molecule type" value="Genomic_DNA"/>
</dbReference>
<evidence type="ECO:0000313" key="3">
    <source>
        <dbReference type="Proteomes" id="UP000184109"/>
    </source>
</evidence>
<name>A0A1M5SM41_9FLAO</name>
<keyword evidence="1" id="KW-1133">Transmembrane helix</keyword>
<reference evidence="3" key="1">
    <citation type="submission" date="2016-11" db="EMBL/GenBank/DDBJ databases">
        <authorList>
            <person name="Varghese N."/>
            <person name="Submissions S."/>
        </authorList>
    </citation>
    <scope>NUCLEOTIDE SEQUENCE [LARGE SCALE GENOMIC DNA]</scope>
    <source>
        <strain evidence="3">DSM 100572</strain>
    </source>
</reference>
<dbReference type="Pfam" id="PF19868">
    <property type="entry name" value="DUF6341"/>
    <property type="match status" value="1"/>
</dbReference>
<dbReference type="OrthoDB" id="1467828at2"/>
<protein>
    <recommendedName>
        <fullName evidence="4">Uracil phosphoribosyltransferase</fullName>
    </recommendedName>
</protein>
<organism evidence="2 3">
    <name type="scientific">Wenyingzhuangia marina</name>
    <dbReference type="NCBI Taxonomy" id="1195760"/>
    <lineage>
        <taxon>Bacteria</taxon>
        <taxon>Pseudomonadati</taxon>
        <taxon>Bacteroidota</taxon>
        <taxon>Flavobacteriia</taxon>
        <taxon>Flavobacteriales</taxon>
        <taxon>Flavobacteriaceae</taxon>
        <taxon>Wenyingzhuangia</taxon>
    </lineage>
</organism>
<evidence type="ECO:0000313" key="2">
    <source>
        <dbReference type="EMBL" id="SHH39599.1"/>
    </source>
</evidence>
<gene>
    <name evidence="2" type="ORF">SAMN05444281_0390</name>
</gene>
<feature type="transmembrane region" description="Helical" evidence="1">
    <location>
        <begin position="31"/>
        <end position="51"/>
    </location>
</feature>
<proteinExistence type="predicted"/>
<dbReference type="RefSeq" id="WP_073117994.1">
    <property type="nucleotide sequence ID" value="NZ_BMEN01000001.1"/>
</dbReference>
<dbReference type="Proteomes" id="UP000184109">
    <property type="component" value="Unassembled WGS sequence"/>
</dbReference>
<keyword evidence="3" id="KW-1185">Reference proteome</keyword>